<dbReference type="Proteomes" id="UP000325902">
    <property type="component" value="Unassembled WGS sequence"/>
</dbReference>
<accession>A0A5N5D7P5</accession>
<sequence length="492" mass="54737">MSSALFSTDINPRLGTLNTFPFLPLLPNLPNIVSEWASIVPLVCHLASFRDDYLTAGDVALLGRISLGLFPKLGAIAGVARLLERTPEFLDQASTRGGSSCTVWDVRWGSVFPCANGAASAVLARFVRRRRRRRRRGERGVSTVVVMPETVEEMERELGQQKRKQVPWGHGRRNTDDGEWNQDSDATTAVAEERKSEADEKPTAPTHFRRYQTLHVYSFGRSVQRGRPIGKRVEELRLSALGRIMSFLLLVAIAVVLGLCGVYGTSAIIVCSAISSFAAQSIDIQRPPGYLQNNEAHDACMLVATHQNALEWHLYIGDRGVVDSLLNKAMFMVPNQMGTKLALVTWWLKAANALQLLGMTYVAAQKSWDGVCLVVLLSVNWLLRWGFRDAGLASRWLAQEGVEVDVKSFKFTGRMPMLGAIQIFTGTKITSWMDDIIPPHPRREAWLKRIHGFDIDADGSWTSHDLSSIETSYKFSMAAAKVLKRELNKKGV</sequence>
<organism evidence="3 4">
    <name type="scientific">Lasiodiplodia theobromae</name>
    <dbReference type="NCBI Taxonomy" id="45133"/>
    <lineage>
        <taxon>Eukaryota</taxon>
        <taxon>Fungi</taxon>
        <taxon>Dikarya</taxon>
        <taxon>Ascomycota</taxon>
        <taxon>Pezizomycotina</taxon>
        <taxon>Dothideomycetes</taxon>
        <taxon>Dothideomycetes incertae sedis</taxon>
        <taxon>Botryosphaeriales</taxon>
        <taxon>Botryosphaeriaceae</taxon>
        <taxon>Lasiodiplodia</taxon>
    </lineage>
</organism>
<dbReference type="AlphaFoldDB" id="A0A5N5D7P5"/>
<reference evidence="3 4" key="1">
    <citation type="journal article" date="2019" name="Sci. Rep.">
        <title>A multi-omics analysis of the grapevine pathogen Lasiodiplodia theobromae reveals that temperature affects the expression of virulence- and pathogenicity-related genes.</title>
        <authorList>
            <person name="Felix C."/>
            <person name="Meneses R."/>
            <person name="Goncalves M.F.M."/>
            <person name="Tilleman L."/>
            <person name="Duarte A.S."/>
            <person name="Jorrin-Novo J.V."/>
            <person name="Van de Peer Y."/>
            <person name="Deforce D."/>
            <person name="Van Nieuwerburgh F."/>
            <person name="Esteves A.C."/>
            <person name="Alves A."/>
        </authorList>
    </citation>
    <scope>NUCLEOTIDE SEQUENCE [LARGE SCALE GENOMIC DNA]</scope>
    <source>
        <strain evidence="3 4">LA-SOL3</strain>
    </source>
</reference>
<proteinExistence type="predicted"/>
<evidence type="ECO:0000256" key="1">
    <source>
        <dbReference type="SAM" id="MobiDB-lite"/>
    </source>
</evidence>
<evidence type="ECO:0000313" key="3">
    <source>
        <dbReference type="EMBL" id="KAB2573334.1"/>
    </source>
</evidence>
<name>A0A5N5D7P5_9PEZI</name>
<dbReference type="OrthoDB" id="3527261at2759"/>
<keyword evidence="2" id="KW-1133">Transmembrane helix</keyword>
<evidence type="ECO:0000256" key="2">
    <source>
        <dbReference type="SAM" id="Phobius"/>
    </source>
</evidence>
<keyword evidence="2" id="KW-0812">Transmembrane</keyword>
<gene>
    <name evidence="3" type="ORF">DBV05_g8007</name>
</gene>
<feature type="transmembrane region" description="Helical" evidence="2">
    <location>
        <begin position="108"/>
        <end position="127"/>
    </location>
</feature>
<protein>
    <submittedName>
        <fullName evidence="3">Uncharacterized protein</fullName>
    </submittedName>
</protein>
<evidence type="ECO:0000313" key="4">
    <source>
        <dbReference type="Proteomes" id="UP000325902"/>
    </source>
</evidence>
<feature type="transmembrane region" description="Helical" evidence="2">
    <location>
        <begin position="247"/>
        <end position="270"/>
    </location>
</feature>
<keyword evidence="4" id="KW-1185">Reference proteome</keyword>
<keyword evidence="2" id="KW-0472">Membrane</keyword>
<comment type="caution">
    <text evidence="3">The sequence shown here is derived from an EMBL/GenBank/DDBJ whole genome shotgun (WGS) entry which is preliminary data.</text>
</comment>
<feature type="region of interest" description="Disordered" evidence="1">
    <location>
        <begin position="156"/>
        <end position="186"/>
    </location>
</feature>
<dbReference type="EMBL" id="VCHE01000061">
    <property type="protein sequence ID" value="KAB2573334.1"/>
    <property type="molecule type" value="Genomic_DNA"/>
</dbReference>